<accession>A0A8H4LYE5</accession>
<keyword evidence="4" id="KW-1015">Disulfide bond</keyword>
<dbReference type="AlphaFoldDB" id="A0A8H4LYE5"/>
<dbReference type="Pfam" id="PF16541">
    <property type="entry name" value="AltA1"/>
    <property type="match status" value="1"/>
</dbReference>
<sequence length="183" mass="20014">MRSLLASTLLLAGSVVAAPALAPQSCTSDSADAWEWTVSDFDYHASYVFTTPAHQNSYGNVNFNLTTSAVPYTAQCSATSTQLQDFFYGNMSYKCALPAANSYDDVTFTFSKSSGELKIDHSWHCLGENSRFTAGGSANLGLKCEEQDRKNYGWQLGQEYSRRDVNCERVTVKVPIVDKTGVA</sequence>
<feature type="chain" id="PRO_5034954355" description="AA1-like domain-containing protein" evidence="5">
    <location>
        <begin position="18"/>
        <end position="183"/>
    </location>
</feature>
<proteinExistence type="predicted"/>
<evidence type="ECO:0000256" key="3">
    <source>
        <dbReference type="ARBA" id="ARBA00022729"/>
    </source>
</evidence>
<evidence type="ECO:0000259" key="6">
    <source>
        <dbReference type="Pfam" id="PF16541"/>
    </source>
</evidence>
<feature type="domain" description="AA1-like" evidence="6">
    <location>
        <begin position="38"/>
        <end position="167"/>
    </location>
</feature>
<dbReference type="EMBL" id="JAAVMX010000005">
    <property type="protein sequence ID" value="KAF4507784.1"/>
    <property type="molecule type" value="Genomic_DNA"/>
</dbReference>
<keyword evidence="8" id="KW-1185">Reference proteome</keyword>
<comment type="subcellular location">
    <subcellularLocation>
        <location evidence="1">Secreted</location>
    </subcellularLocation>
</comment>
<evidence type="ECO:0000256" key="4">
    <source>
        <dbReference type="ARBA" id="ARBA00023157"/>
    </source>
</evidence>
<evidence type="ECO:0000256" key="1">
    <source>
        <dbReference type="ARBA" id="ARBA00004613"/>
    </source>
</evidence>
<gene>
    <name evidence="7" type="ORF">G6O67_004247</name>
</gene>
<comment type="caution">
    <text evidence="7">The sequence shown here is derived from an EMBL/GenBank/DDBJ whole genome shotgun (WGS) entry which is preliminary data.</text>
</comment>
<keyword evidence="3 5" id="KW-0732">Signal</keyword>
<evidence type="ECO:0000313" key="8">
    <source>
        <dbReference type="Proteomes" id="UP000557566"/>
    </source>
</evidence>
<evidence type="ECO:0000313" key="7">
    <source>
        <dbReference type="EMBL" id="KAF4507784.1"/>
    </source>
</evidence>
<dbReference type="InterPro" id="IPR032382">
    <property type="entry name" value="AltA1"/>
</dbReference>
<dbReference type="GO" id="GO:0005576">
    <property type="term" value="C:extracellular region"/>
    <property type="evidence" value="ECO:0007669"/>
    <property type="project" value="UniProtKB-SubCell"/>
</dbReference>
<dbReference type="OrthoDB" id="3539798at2759"/>
<evidence type="ECO:0000256" key="5">
    <source>
        <dbReference type="SAM" id="SignalP"/>
    </source>
</evidence>
<evidence type="ECO:0000256" key="2">
    <source>
        <dbReference type="ARBA" id="ARBA00022525"/>
    </source>
</evidence>
<organism evidence="7 8">
    <name type="scientific">Ophiocordyceps sinensis</name>
    <dbReference type="NCBI Taxonomy" id="72228"/>
    <lineage>
        <taxon>Eukaryota</taxon>
        <taxon>Fungi</taxon>
        <taxon>Dikarya</taxon>
        <taxon>Ascomycota</taxon>
        <taxon>Pezizomycotina</taxon>
        <taxon>Sordariomycetes</taxon>
        <taxon>Hypocreomycetidae</taxon>
        <taxon>Hypocreales</taxon>
        <taxon>Ophiocordycipitaceae</taxon>
        <taxon>Ophiocordyceps</taxon>
    </lineage>
</organism>
<feature type="signal peptide" evidence="5">
    <location>
        <begin position="1"/>
        <end position="17"/>
    </location>
</feature>
<name>A0A8H4LYE5_9HYPO</name>
<keyword evidence="2" id="KW-0964">Secreted</keyword>
<reference evidence="7 8" key="1">
    <citation type="journal article" date="2020" name="Genome Biol. Evol.">
        <title>A new high-quality draft genome assembly of the Chinese cordyceps Ophiocordyceps sinensis.</title>
        <authorList>
            <person name="Shu R."/>
            <person name="Zhang J."/>
            <person name="Meng Q."/>
            <person name="Zhang H."/>
            <person name="Zhou G."/>
            <person name="Li M."/>
            <person name="Wu P."/>
            <person name="Zhao Y."/>
            <person name="Chen C."/>
            <person name="Qin Q."/>
        </authorList>
    </citation>
    <scope>NUCLEOTIDE SEQUENCE [LARGE SCALE GENOMIC DNA]</scope>
    <source>
        <strain evidence="7 8">IOZ07</strain>
    </source>
</reference>
<dbReference type="Proteomes" id="UP000557566">
    <property type="component" value="Unassembled WGS sequence"/>
</dbReference>
<protein>
    <recommendedName>
        <fullName evidence="6">AA1-like domain-containing protein</fullName>
    </recommendedName>
</protein>